<dbReference type="EMBL" id="DACSEI010000027">
    <property type="protein sequence ID" value="HAT1597123.1"/>
    <property type="molecule type" value="Genomic_DNA"/>
</dbReference>
<dbReference type="GO" id="GO:0016818">
    <property type="term" value="F:hydrolase activity, acting on acid anhydrides, in phosphorus-containing anhydrides"/>
    <property type="evidence" value="ECO:0007669"/>
    <property type="project" value="TreeGrafter"/>
</dbReference>
<dbReference type="Gene3D" id="3.90.79.10">
    <property type="entry name" value="Nucleoside Triphosphate Pyrophosphohydrolase"/>
    <property type="match status" value="1"/>
</dbReference>
<gene>
    <name evidence="7" type="ORF">I8Y58_002362</name>
</gene>
<dbReference type="InterPro" id="IPR000086">
    <property type="entry name" value="NUDIX_hydrolase_dom"/>
</dbReference>
<evidence type="ECO:0000256" key="5">
    <source>
        <dbReference type="ARBA" id="ARBA00022842"/>
    </source>
</evidence>
<evidence type="ECO:0000256" key="3">
    <source>
        <dbReference type="ARBA" id="ARBA00022723"/>
    </source>
</evidence>
<keyword evidence="3" id="KW-0479">Metal-binding</keyword>
<keyword evidence="5" id="KW-0460">Magnesium</keyword>
<keyword evidence="4 7" id="KW-0378">Hydrolase</keyword>
<dbReference type="AlphaFoldDB" id="A0AAN5KSI7"/>
<accession>A0AAN5KSI7</accession>
<reference evidence="7" key="1">
    <citation type="journal article" date="2018" name="Genome Biol.">
        <title>SKESA: strategic k-mer extension for scrupulous assemblies.</title>
        <authorList>
            <person name="Souvorov A."/>
            <person name="Agarwala R."/>
            <person name="Lipman D.J."/>
        </authorList>
    </citation>
    <scope>NUCLEOTIDE SEQUENCE</scope>
    <source>
        <strain evidence="7">D3612</strain>
    </source>
</reference>
<evidence type="ECO:0000256" key="1">
    <source>
        <dbReference type="ARBA" id="ARBA00001946"/>
    </source>
</evidence>
<evidence type="ECO:0000256" key="2">
    <source>
        <dbReference type="ARBA" id="ARBA00005582"/>
    </source>
</evidence>
<dbReference type="PROSITE" id="PS51462">
    <property type="entry name" value="NUDIX"/>
    <property type="match status" value="1"/>
</dbReference>
<evidence type="ECO:0000259" key="6">
    <source>
        <dbReference type="PROSITE" id="PS51462"/>
    </source>
</evidence>
<protein>
    <submittedName>
        <fullName evidence="7">NUDIX hydrolase</fullName>
    </submittedName>
</protein>
<dbReference type="PROSITE" id="PS00893">
    <property type="entry name" value="NUDIX_BOX"/>
    <property type="match status" value="1"/>
</dbReference>
<comment type="caution">
    <text evidence="7">The sequence shown here is derived from an EMBL/GenBank/DDBJ whole genome shotgun (WGS) entry which is preliminary data.</text>
</comment>
<dbReference type="PANTHER" id="PTHR43758">
    <property type="entry name" value="7,8-DIHYDRO-8-OXOGUANINE TRIPHOSPHATASE"/>
    <property type="match status" value="1"/>
</dbReference>
<name>A0AAN5KSI7_LEGPN</name>
<dbReference type="RefSeq" id="WP_027226377.1">
    <property type="nucleotide sequence ID" value="NZ_FJAF01000005.1"/>
</dbReference>
<feature type="domain" description="Nudix hydrolase" evidence="6">
    <location>
        <begin position="16"/>
        <end position="152"/>
    </location>
</feature>
<evidence type="ECO:0000313" key="8">
    <source>
        <dbReference type="Proteomes" id="UP000861567"/>
    </source>
</evidence>
<dbReference type="InterPro" id="IPR020084">
    <property type="entry name" value="NUDIX_hydrolase_CS"/>
</dbReference>
<dbReference type="InterPro" id="IPR015797">
    <property type="entry name" value="NUDIX_hydrolase-like_dom_sf"/>
</dbReference>
<organism evidence="7 8">
    <name type="scientific">Legionella pneumophila</name>
    <dbReference type="NCBI Taxonomy" id="446"/>
    <lineage>
        <taxon>Bacteria</taxon>
        <taxon>Pseudomonadati</taxon>
        <taxon>Pseudomonadota</taxon>
        <taxon>Gammaproteobacteria</taxon>
        <taxon>Legionellales</taxon>
        <taxon>Legionellaceae</taxon>
        <taxon>Legionella</taxon>
    </lineage>
</organism>
<dbReference type="PANTHER" id="PTHR43758:SF8">
    <property type="entry name" value="8-OXO-DGTP DIPHOSPHATASE YTKD-RELATED"/>
    <property type="match status" value="1"/>
</dbReference>
<proteinExistence type="inferred from homology"/>
<comment type="cofactor">
    <cofactor evidence="1">
        <name>Mg(2+)</name>
        <dbReference type="ChEBI" id="CHEBI:18420"/>
    </cofactor>
</comment>
<dbReference type="Proteomes" id="UP000861567">
    <property type="component" value="Unassembled WGS sequence"/>
</dbReference>
<comment type="similarity">
    <text evidence="2">Belongs to the Nudix hydrolase family.</text>
</comment>
<dbReference type="Pfam" id="PF00293">
    <property type="entry name" value="NUDIX"/>
    <property type="match status" value="1"/>
</dbReference>
<reference evidence="7" key="2">
    <citation type="submission" date="2020-11" db="EMBL/GenBank/DDBJ databases">
        <authorList>
            <consortium name="NCBI Pathogen Detection Project"/>
        </authorList>
    </citation>
    <scope>NUCLEOTIDE SEQUENCE</scope>
    <source>
        <strain evidence="7">D3612</strain>
    </source>
</reference>
<sequence length="152" mass="17740">MTVQLIKNFNINIDRYPNQYVGCLVLTKDNKILLQQRPHDWPTYPDYLCEFGGRIEHNESPEQAVIRELKEELGGNVKLKELVSFGAITESMSKHKELIHTFFWHDKEGTITGCYEGLPRFFNESAHILLQTKVTDGLRWLIDESKKLHLIK</sequence>
<dbReference type="SUPFAM" id="SSF55811">
    <property type="entry name" value="Nudix"/>
    <property type="match status" value="1"/>
</dbReference>
<evidence type="ECO:0000256" key="4">
    <source>
        <dbReference type="ARBA" id="ARBA00022801"/>
    </source>
</evidence>
<dbReference type="GO" id="GO:0046872">
    <property type="term" value="F:metal ion binding"/>
    <property type="evidence" value="ECO:0007669"/>
    <property type="project" value="UniProtKB-KW"/>
</dbReference>
<evidence type="ECO:0000313" key="7">
    <source>
        <dbReference type="EMBL" id="HAT1597123.1"/>
    </source>
</evidence>